<evidence type="ECO:0000313" key="2">
    <source>
        <dbReference type="EMBL" id="CAB4171111.1"/>
    </source>
</evidence>
<organism evidence="3">
    <name type="scientific">uncultured Caudovirales phage</name>
    <dbReference type="NCBI Taxonomy" id="2100421"/>
    <lineage>
        <taxon>Viruses</taxon>
        <taxon>Duplodnaviria</taxon>
        <taxon>Heunggongvirae</taxon>
        <taxon>Uroviricota</taxon>
        <taxon>Caudoviricetes</taxon>
        <taxon>Peduoviridae</taxon>
        <taxon>Maltschvirus</taxon>
        <taxon>Maltschvirus maltsch</taxon>
    </lineage>
</organism>
<dbReference type="InterPro" id="IPR027417">
    <property type="entry name" value="P-loop_NTPase"/>
</dbReference>
<protein>
    <submittedName>
        <fullName evidence="3">Large terminase protein</fullName>
    </submittedName>
</protein>
<proteinExistence type="predicted"/>
<dbReference type="EMBL" id="LR796625">
    <property type="protein sequence ID" value="CAB4155217.1"/>
    <property type="molecule type" value="Genomic_DNA"/>
</dbReference>
<evidence type="ECO:0000313" key="1">
    <source>
        <dbReference type="EMBL" id="CAB4155217.1"/>
    </source>
</evidence>
<dbReference type="EMBL" id="LR797270">
    <property type="protein sequence ID" value="CAB4197405.1"/>
    <property type="molecule type" value="Genomic_DNA"/>
</dbReference>
<evidence type="ECO:0000313" key="3">
    <source>
        <dbReference type="EMBL" id="CAB4197405.1"/>
    </source>
</evidence>
<dbReference type="EMBL" id="LR796859">
    <property type="protein sequence ID" value="CAB4171111.1"/>
    <property type="molecule type" value="Genomic_DNA"/>
</dbReference>
<name>A0A6J5RYS0_9CAUD</name>
<reference evidence="3" key="1">
    <citation type="submission" date="2020-05" db="EMBL/GenBank/DDBJ databases">
        <authorList>
            <person name="Chiriac C."/>
            <person name="Salcher M."/>
            <person name="Ghai R."/>
            <person name="Kavagutti S V."/>
        </authorList>
    </citation>
    <scope>NUCLEOTIDE SEQUENCE</scope>
</reference>
<accession>A0A6J5RYS0</accession>
<dbReference type="Pfam" id="PF03237">
    <property type="entry name" value="Terminase_6N"/>
    <property type="match status" value="1"/>
</dbReference>
<dbReference type="Gene3D" id="3.30.420.240">
    <property type="match status" value="1"/>
</dbReference>
<sequence length="528" mass="60108">MPTPTPNIKQIIQQQYMMCAKDPVFFMRNYCYIQHPKRGKIKFNLFPFQEDSLTELRDNRYNVILKSRQLGISTLAAGFALWSMLFAEDFNVLVIATTQEVAKNLVTKVRVMHDNLPSWLKGTVEADNKLSLKFKNGSQIKAVSSAGTGARSEALSLLIVDEAAFIRNIEEIWIASQATLSTGGGAIVLSTPNGVGNWFHQTWADAEADINGFHTVKLHWTVHPERDQDWRDEQTRLLGERGAAQECDCDFVSSGHTVVDGPLLLEYDAQTIDPIERRGFDGNYWVWEYPNYERDYLVVADVARGDGGDYSAFHIFDVQDVRQVAEYKGKIPPNEFGHMLVTVATEWNNALLAIENANIGWAAIQPALDRGYQNLHYTYKDDGYHDADVQLKKGYDMKDKSQMVPGVSTTTRTRPLMISALEMYMREKTPIIRSKRLIQELLVFIWLNGKAQSQQGYNDDLVMAFCIGLWLRDSTLKLRQQGIELNKRALSSFQKSTNVIYTGNRNNQDTGWTWNNGYNDESLTWLIK</sequence>
<gene>
    <name evidence="3" type="ORF">UFOVP1307_10</name>
    <name evidence="1" type="ORF">UFOVP651_112</name>
    <name evidence="2" type="ORF">UFOVP902_191</name>
</gene>
<dbReference type="Gene3D" id="3.40.50.300">
    <property type="entry name" value="P-loop containing nucleotide triphosphate hydrolases"/>
    <property type="match status" value="1"/>
</dbReference>